<feature type="non-terminal residue" evidence="2">
    <location>
        <position position="1"/>
    </location>
</feature>
<feature type="region of interest" description="Disordered" evidence="1">
    <location>
        <begin position="28"/>
        <end position="121"/>
    </location>
</feature>
<dbReference type="AlphaFoldDB" id="A0A6J4QY61"/>
<evidence type="ECO:0000256" key="1">
    <source>
        <dbReference type="SAM" id="MobiDB-lite"/>
    </source>
</evidence>
<gene>
    <name evidence="2" type="ORF">AVDCRST_MAG28-1438</name>
</gene>
<sequence length="164" mass="17311">GRRGPAEQCRRSAPKLVGRSLARRGYCGRVAGGSLRGGGGRPLATGGRANAGARPRRGATGALGPGGCGDRRRGRRAPGGGPGEPRGLRGPGANRSPRRGGGSGRIPGRRSCPGPVHPRRGWYGWYRRIEWEVRTQRSWRRPGSGVAGASRRPADGRVLRGREL</sequence>
<feature type="non-terminal residue" evidence="2">
    <location>
        <position position="164"/>
    </location>
</feature>
<feature type="region of interest" description="Disordered" evidence="1">
    <location>
        <begin position="134"/>
        <end position="164"/>
    </location>
</feature>
<accession>A0A6J4QY61</accession>
<proteinExistence type="predicted"/>
<dbReference type="EMBL" id="CADCVE010000030">
    <property type="protein sequence ID" value="CAA9451314.1"/>
    <property type="molecule type" value="Genomic_DNA"/>
</dbReference>
<feature type="compositionally biased region" description="Basic and acidic residues" evidence="1">
    <location>
        <begin position="152"/>
        <end position="164"/>
    </location>
</feature>
<feature type="compositionally biased region" description="Gly residues" evidence="1">
    <location>
        <begin position="30"/>
        <end position="41"/>
    </location>
</feature>
<name>A0A6J4QY61_9ACTN</name>
<evidence type="ECO:0000313" key="2">
    <source>
        <dbReference type="EMBL" id="CAA9451314.1"/>
    </source>
</evidence>
<feature type="compositionally biased region" description="Low complexity" evidence="1">
    <location>
        <begin position="42"/>
        <end position="60"/>
    </location>
</feature>
<protein>
    <submittedName>
        <fullName evidence="2">Uncharacterized protein</fullName>
    </submittedName>
</protein>
<reference evidence="2" key="1">
    <citation type="submission" date="2020-02" db="EMBL/GenBank/DDBJ databases">
        <authorList>
            <person name="Meier V. D."/>
        </authorList>
    </citation>
    <scope>NUCLEOTIDE SEQUENCE</scope>
    <source>
        <strain evidence="2">AVDCRST_MAG28</strain>
    </source>
</reference>
<organism evidence="2">
    <name type="scientific">uncultured Rubrobacteraceae bacterium</name>
    <dbReference type="NCBI Taxonomy" id="349277"/>
    <lineage>
        <taxon>Bacteria</taxon>
        <taxon>Bacillati</taxon>
        <taxon>Actinomycetota</taxon>
        <taxon>Rubrobacteria</taxon>
        <taxon>Rubrobacterales</taxon>
        <taxon>Rubrobacteraceae</taxon>
        <taxon>environmental samples</taxon>
    </lineage>
</organism>